<dbReference type="PROSITE" id="PS51504">
    <property type="entry name" value="H15"/>
    <property type="match status" value="1"/>
</dbReference>
<proteinExistence type="predicted"/>
<dbReference type="Proteomes" id="UP000772434">
    <property type="component" value="Unassembled WGS sequence"/>
</dbReference>
<dbReference type="GO" id="GO:0003677">
    <property type="term" value="F:DNA binding"/>
    <property type="evidence" value="ECO:0007669"/>
    <property type="project" value="InterPro"/>
</dbReference>
<feature type="domain" description="H15" evidence="3">
    <location>
        <begin position="189"/>
        <end position="259"/>
    </location>
</feature>
<reference evidence="4" key="1">
    <citation type="submission" date="2020-11" db="EMBL/GenBank/DDBJ databases">
        <authorList>
            <consortium name="DOE Joint Genome Institute"/>
            <person name="Ahrendt S."/>
            <person name="Riley R."/>
            <person name="Andreopoulos W."/>
            <person name="Labutti K."/>
            <person name="Pangilinan J."/>
            <person name="Ruiz-Duenas F.J."/>
            <person name="Barrasa J.M."/>
            <person name="Sanchez-Garcia M."/>
            <person name="Camarero S."/>
            <person name="Miyauchi S."/>
            <person name="Serrano A."/>
            <person name="Linde D."/>
            <person name="Babiker R."/>
            <person name="Drula E."/>
            <person name="Ayuso-Fernandez I."/>
            <person name="Pacheco R."/>
            <person name="Padilla G."/>
            <person name="Ferreira P."/>
            <person name="Barriuso J."/>
            <person name="Kellner H."/>
            <person name="Castanera R."/>
            <person name="Alfaro M."/>
            <person name="Ramirez L."/>
            <person name="Pisabarro A.G."/>
            <person name="Kuo A."/>
            <person name="Tritt A."/>
            <person name="Lipzen A."/>
            <person name="He G."/>
            <person name="Yan M."/>
            <person name="Ng V."/>
            <person name="Cullen D."/>
            <person name="Martin F."/>
            <person name="Rosso M.-N."/>
            <person name="Henrissat B."/>
            <person name="Hibbett D."/>
            <person name="Martinez A.T."/>
            <person name="Grigoriev I.V."/>
        </authorList>
    </citation>
    <scope>NUCLEOTIDE SEQUENCE</scope>
    <source>
        <strain evidence="4">AH 40177</strain>
    </source>
</reference>
<dbReference type="AlphaFoldDB" id="A0A9P5PNS2"/>
<evidence type="ECO:0000259" key="3">
    <source>
        <dbReference type="PROSITE" id="PS51504"/>
    </source>
</evidence>
<dbReference type="InterPro" id="IPR036388">
    <property type="entry name" value="WH-like_DNA-bd_sf"/>
</dbReference>
<dbReference type="EMBL" id="JADNRY010000106">
    <property type="protein sequence ID" value="KAF9065270.1"/>
    <property type="molecule type" value="Genomic_DNA"/>
</dbReference>
<name>A0A9P5PNS2_9AGAR</name>
<evidence type="ECO:0000256" key="2">
    <source>
        <dbReference type="SAM" id="MobiDB-lite"/>
    </source>
</evidence>
<evidence type="ECO:0000313" key="5">
    <source>
        <dbReference type="Proteomes" id="UP000772434"/>
    </source>
</evidence>
<feature type="region of interest" description="Disordered" evidence="2">
    <location>
        <begin position="354"/>
        <end position="378"/>
    </location>
</feature>
<feature type="region of interest" description="Disordered" evidence="2">
    <location>
        <begin position="244"/>
        <end position="302"/>
    </location>
</feature>
<evidence type="ECO:0000256" key="1">
    <source>
        <dbReference type="ARBA" id="ARBA00020833"/>
    </source>
</evidence>
<comment type="caution">
    <text evidence="4">The sequence shown here is derived from an EMBL/GenBank/DDBJ whole genome shotgun (WGS) entry which is preliminary data.</text>
</comment>
<dbReference type="Pfam" id="PF00538">
    <property type="entry name" value="Linker_histone"/>
    <property type="match status" value="1"/>
</dbReference>
<gene>
    <name evidence="4" type="ORF">BDP27DRAFT_65893</name>
</gene>
<dbReference type="SUPFAM" id="SSF46785">
    <property type="entry name" value="Winged helix' DNA-binding domain"/>
    <property type="match status" value="1"/>
</dbReference>
<dbReference type="OrthoDB" id="5863171at2759"/>
<feature type="non-terminal residue" evidence="4">
    <location>
        <position position="1"/>
    </location>
</feature>
<accession>A0A9P5PNS2</accession>
<dbReference type="InterPro" id="IPR036390">
    <property type="entry name" value="WH_DNA-bd_sf"/>
</dbReference>
<sequence>AVFRQHGGGPVQSGSYQHLQQAHPLISGAEHERKRRYLSLLPPPQVIEICLTFDIHVPPFIKATVWPADLDASISALQIAAERHVSSHNVSSTAEPNPKPNQPLKPPNTATEAPGPPSASGSYQPQRFSYAAQPAYPHTPYYAQSSWSSYTQPPYSVTHPYVPPAVLPPTSLHPPHYPESTMSSTPPEDMPSYEDMIVEALNDDVRDPEGLAPKELYIWMSNHYPVQANFRPSASQALQKAYKRGRFEKSSSGKYRLNPNWKGGNTTRRTTRRPQTHASSVAAARFPSLLPPSSKSSTYSHPSSYSLSYLPATTAQPADPHPEEDLGDAYEAAQHILRALNFGGEMLKMPVDHEDEAVSTSQAARTSSHVDTNPSSADVESVRAELQVQLVVLAAQLSEIGGASDAQAIGASFSSTAPENSVGVGSLDVVAAALTMLPPGENDFQLFVGSSATPVYVHSNLDATPPTPSVAVEDNPPPGVPVSAATPELVPMDAMDDSDDEDMDEVILSDMQA</sequence>
<protein>
    <recommendedName>
        <fullName evidence="1">Histone H1</fullName>
    </recommendedName>
</protein>
<dbReference type="InterPro" id="IPR005818">
    <property type="entry name" value="Histone_H1/H5_H15"/>
</dbReference>
<dbReference type="GO" id="GO:0000786">
    <property type="term" value="C:nucleosome"/>
    <property type="evidence" value="ECO:0007669"/>
    <property type="project" value="InterPro"/>
</dbReference>
<organism evidence="4 5">
    <name type="scientific">Rhodocollybia butyracea</name>
    <dbReference type="NCBI Taxonomy" id="206335"/>
    <lineage>
        <taxon>Eukaryota</taxon>
        <taxon>Fungi</taxon>
        <taxon>Dikarya</taxon>
        <taxon>Basidiomycota</taxon>
        <taxon>Agaricomycotina</taxon>
        <taxon>Agaricomycetes</taxon>
        <taxon>Agaricomycetidae</taxon>
        <taxon>Agaricales</taxon>
        <taxon>Marasmiineae</taxon>
        <taxon>Omphalotaceae</taxon>
        <taxon>Rhodocollybia</taxon>
    </lineage>
</organism>
<feature type="compositionally biased region" description="Low complexity" evidence="2">
    <location>
        <begin position="287"/>
        <end position="302"/>
    </location>
</feature>
<feature type="compositionally biased region" description="Polar residues" evidence="2">
    <location>
        <begin position="358"/>
        <end position="378"/>
    </location>
</feature>
<feature type="region of interest" description="Disordered" evidence="2">
    <location>
        <begin position="87"/>
        <end position="125"/>
    </location>
</feature>
<evidence type="ECO:0000313" key="4">
    <source>
        <dbReference type="EMBL" id="KAF9065270.1"/>
    </source>
</evidence>
<feature type="compositionally biased region" description="Pro residues" evidence="2">
    <location>
        <begin position="97"/>
        <end position="106"/>
    </location>
</feature>
<dbReference type="Gene3D" id="1.10.10.10">
    <property type="entry name" value="Winged helix-like DNA-binding domain superfamily/Winged helix DNA-binding domain"/>
    <property type="match status" value="1"/>
</dbReference>
<feature type="region of interest" description="Disordered" evidence="2">
    <location>
        <begin position="466"/>
        <end position="500"/>
    </location>
</feature>
<keyword evidence="5" id="KW-1185">Reference proteome</keyword>
<dbReference type="GO" id="GO:0006334">
    <property type="term" value="P:nucleosome assembly"/>
    <property type="evidence" value="ECO:0007669"/>
    <property type="project" value="InterPro"/>
</dbReference>